<dbReference type="InterPro" id="IPR011060">
    <property type="entry name" value="RibuloseP-bd_barrel"/>
</dbReference>
<dbReference type="Proteomes" id="UP000886841">
    <property type="component" value="Unassembled WGS sequence"/>
</dbReference>
<reference evidence="11" key="2">
    <citation type="journal article" date="2021" name="PeerJ">
        <title>Extensive microbial diversity within the chicken gut microbiome revealed by metagenomics and culture.</title>
        <authorList>
            <person name="Gilroy R."/>
            <person name="Ravi A."/>
            <person name="Getino M."/>
            <person name="Pursley I."/>
            <person name="Horton D.L."/>
            <person name="Alikhan N.F."/>
            <person name="Baker D."/>
            <person name="Gharbi K."/>
            <person name="Hall N."/>
            <person name="Watson M."/>
            <person name="Adriaenssens E.M."/>
            <person name="Foster-Nyarko E."/>
            <person name="Jarju S."/>
            <person name="Secka A."/>
            <person name="Antonio M."/>
            <person name="Oren A."/>
            <person name="Chaudhuri R.R."/>
            <person name="La Ragione R."/>
            <person name="Hildebrand F."/>
            <person name="Pallen M.J."/>
        </authorList>
    </citation>
    <scope>NUCLEOTIDE SEQUENCE</scope>
    <source>
        <strain evidence="11">ChiSxjej1B13-7041</strain>
    </source>
</reference>
<dbReference type="CDD" id="cd00405">
    <property type="entry name" value="PRAI"/>
    <property type="match status" value="1"/>
</dbReference>
<evidence type="ECO:0000256" key="7">
    <source>
        <dbReference type="ARBA" id="ARBA00023141"/>
    </source>
</evidence>
<evidence type="ECO:0000256" key="4">
    <source>
        <dbReference type="ARBA" id="ARBA00022272"/>
    </source>
</evidence>
<dbReference type="SUPFAM" id="SSF51366">
    <property type="entry name" value="Ribulose-phoshate binding barrel"/>
    <property type="match status" value="1"/>
</dbReference>
<keyword evidence="5 9" id="KW-0028">Amino-acid biosynthesis</keyword>
<dbReference type="GO" id="GO:0000162">
    <property type="term" value="P:L-tryptophan biosynthetic process"/>
    <property type="evidence" value="ECO:0007669"/>
    <property type="project" value="UniProtKB-UniRule"/>
</dbReference>
<evidence type="ECO:0000256" key="3">
    <source>
        <dbReference type="ARBA" id="ARBA00012572"/>
    </source>
</evidence>
<dbReference type="EMBL" id="DVHU01000118">
    <property type="protein sequence ID" value="HIR94401.1"/>
    <property type="molecule type" value="Genomic_DNA"/>
</dbReference>
<gene>
    <name evidence="9" type="primary">trpF</name>
    <name evidence="11" type="ORF">IAB98_13385</name>
</gene>
<feature type="domain" description="N-(5'phosphoribosyl) anthranilate isomerase (PRAI)" evidence="10">
    <location>
        <begin position="4"/>
        <end position="194"/>
    </location>
</feature>
<dbReference type="PANTHER" id="PTHR42894">
    <property type="entry name" value="N-(5'-PHOSPHORIBOSYL)ANTHRANILATE ISOMERASE"/>
    <property type="match status" value="1"/>
</dbReference>
<proteinExistence type="inferred from homology"/>
<evidence type="ECO:0000256" key="2">
    <source>
        <dbReference type="ARBA" id="ARBA00004664"/>
    </source>
</evidence>
<evidence type="ECO:0000256" key="8">
    <source>
        <dbReference type="ARBA" id="ARBA00023235"/>
    </source>
</evidence>
<evidence type="ECO:0000313" key="12">
    <source>
        <dbReference type="Proteomes" id="UP000886841"/>
    </source>
</evidence>
<dbReference type="Gene3D" id="3.20.20.70">
    <property type="entry name" value="Aldolase class I"/>
    <property type="match status" value="1"/>
</dbReference>
<comment type="catalytic activity">
    <reaction evidence="1 9">
        <text>N-(5-phospho-beta-D-ribosyl)anthranilate = 1-(2-carboxyphenylamino)-1-deoxy-D-ribulose 5-phosphate</text>
        <dbReference type="Rhea" id="RHEA:21540"/>
        <dbReference type="ChEBI" id="CHEBI:18277"/>
        <dbReference type="ChEBI" id="CHEBI:58613"/>
        <dbReference type="EC" id="5.3.1.24"/>
    </reaction>
</comment>
<organism evidence="11 12">
    <name type="scientific">Candidatus Egerieimonas intestinavium</name>
    <dbReference type="NCBI Taxonomy" id="2840777"/>
    <lineage>
        <taxon>Bacteria</taxon>
        <taxon>Bacillati</taxon>
        <taxon>Bacillota</taxon>
        <taxon>Clostridia</taxon>
        <taxon>Lachnospirales</taxon>
        <taxon>Lachnospiraceae</taxon>
        <taxon>Lachnospiraceae incertae sedis</taxon>
        <taxon>Candidatus Egerieimonas</taxon>
    </lineage>
</organism>
<evidence type="ECO:0000256" key="5">
    <source>
        <dbReference type="ARBA" id="ARBA00022605"/>
    </source>
</evidence>
<comment type="caution">
    <text evidence="11">The sequence shown here is derived from an EMBL/GenBank/DDBJ whole genome shotgun (WGS) entry which is preliminary data.</text>
</comment>
<dbReference type="EC" id="5.3.1.24" evidence="3 9"/>
<dbReference type="HAMAP" id="MF_00135">
    <property type="entry name" value="PRAI"/>
    <property type="match status" value="1"/>
</dbReference>
<evidence type="ECO:0000256" key="9">
    <source>
        <dbReference type="HAMAP-Rule" id="MF_00135"/>
    </source>
</evidence>
<dbReference type="InterPro" id="IPR044643">
    <property type="entry name" value="TrpF_fam"/>
</dbReference>
<dbReference type="Pfam" id="PF00697">
    <property type="entry name" value="PRAI"/>
    <property type="match status" value="1"/>
</dbReference>
<sequence length="200" mass="21847">MTKIKICGLSRLCDISYVNEAQPDYCGFIINVPKSRRNISVSQLASLRSQLKDMILPVGVFVNEPLSQVAELLNQGLISLAQLHGNEDEAYLQALRRLTSAPIIKAFTLSSPEDAMKANASSADYILADSGAGSGRTFDWSLLKHLRRPYILAGGLTPANIPQAIQELHPWAIDLSSGVESQGVKDREKIREAVAACRQE</sequence>
<keyword evidence="7 9" id="KW-0057">Aromatic amino acid biosynthesis</keyword>
<dbReference type="InterPro" id="IPR013785">
    <property type="entry name" value="Aldolase_TIM"/>
</dbReference>
<name>A0A9D1EMB0_9FIRM</name>
<dbReference type="AlphaFoldDB" id="A0A9D1EMB0"/>
<keyword evidence="6 9" id="KW-0822">Tryptophan biosynthesis</keyword>
<keyword evidence="8 9" id="KW-0413">Isomerase</keyword>
<comment type="pathway">
    <text evidence="2 9">Amino-acid biosynthesis; L-tryptophan biosynthesis; L-tryptophan from chorismate: step 3/5.</text>
</comment>
<evidence type="ECO:0000256" key="1">
    <source>
        <dbReference type="ARBA" id="ARBA00001164"/>
    </source>
</evidence>
<comment type="similarity">
    <text evidence="9">Belongs to the TrpF family.</text>
</comment>
<evidence type="ECO:0000256" key="6">
    <source>
        <dbReference type="ARBA" id="ARBA00022822"/>
    </source>
</evidence>
<dbReference type="GO" id="GO:0004640">
    <property type="term" value="F:phosphoribosylanthranilate isomerase activity"/>
    <property type="evidence" value="ECO:0007669"/>
    <property type="project" value="UniProtKB-UniRule"/>
</dbReference>
<protein>
    <recommendedName>
        <fullName evidence="4 9">N-(5'-phosphoribosyl)anthranilate isomerase</fullName>
        <shortName evidence="9">PRAI</shortName>
        <ecNumber evidence="3 9">5.3.1.24</ecNumber>
    </recommendedName>
</protein>
<dbReference type="PANTHER" id="PTHR42894:SF1">
    <property type="entry name" value="N-(5'-PHOSPHORIBOSYL)ANTHRANILATE ISOMERASE"/>
    <property type="match status" value="1"/>
</dbReference>
<evidence type="ECO:0000313" key="11">
    <source>
        <dbReference type="EMBL" id="HIR94401.1"/>
    </source>
</evidence>
<evidence type="ECO:0000259" key="10">
    <source>
        <dbReference type="Pfam" id="PF00697"/>
    </source>
</evidence>
<dbReference type="InterPro" id="IPR001240">
    <property type="entry name" value="PRAI_dom"/>
</dbReference>
<accession>A0A9D1EMB0</accession>
<reference evidence="11" key="1">
    <citation type="submission" date="2020-10" db="EMBL/GenBank/DDBJ databases">
        <authorList>
            <person name="Gilroy R."/>
        </authorList>
    </citation>
    <scope>NUCLEOTIDE SEQUENCE</scope>
    <source>
        <strain evidence="11">ChiSxjej1B13-7041</strain>
    </source>
</reference>